<dbReference type="PANTHER" id="PTHR10039">
    <property type="entry name" value="AMELOGENIN"/>
    <property type="match status" value="1"/>
</dbReference>
<sequence>MSSAESKVYRLRGIPEHLDRLGVALLLSRFIVNGDQRDVSVGSLALSCERWVNKRTKTATLTFKKLPEAVSRDPDAGEWPLRDPTWLAPLLLDDTFIGLSPLNDVPEHEHHYDCIVMSGLASHPMGSWQPHGKDKSFMWIRDALPHLVSKVNFILYGYDTKLAGSRSFQTVPDIALTFIHTLQQGGWAGPGSTKLIFFAHSLGGIVLKEAFRMLADSSVRDELILNRTRGAIFFGVPSQGLDVSDLQIMLEGQPNKDALVKEISNESLFVEVLEEQFSGISHLQKMKLLWAYETETTPTVIIADGKYKRCGPGTVFVSPLSATSQRCNFEPGSTIQINANHSDMVKFSPGSKLIDRIAYKLQDMLNDATKEANEEASEPSLEMIGTFHIGSQSTQIVVNHVDPAIDPDFWDIHSIIQAIHAPERDSRLEQIDVAAGHSFSWAFEKSSVGLTDWLQNDEKLFWISGKPASGKSTFMKYLHNNPFTTDYLRPWRRSANFVRATFFFHHRGTAIQKSLEGLYRGILSQVLKQAPQSILAIQSRLIQAYQATVRAKNLGSLSHDLEALIIFYKVTLNTEILGQLNKVLGCEMPLKAFRTIVVEPILSTGATDSDEDILHHVYPLRDALLAVYNKGRSDTPSGLPALDDILSKIQRPWAKTKIFISLVEKWLEAIDINRQLPNFRDYLMGRRSNESYMAKNSKAQPDNLINSILNRFFSRKAERGRIETANWSLEHLNQAIGLVVNQQLIDLDLCIFIDALDEHDGPPEFISHFIRDISSVEGSRTRLKILFSSRPWQPFIDAFGHSPGIQIHEFTENDIRELCLHMIRPENPGSAELSQLIEDIVSRARGVFLWVKLVLNDLLDNATRLTASGINTADLHAALMDILESLPTDLEQYYKTIVERIPRSYRWEAFCLLEAVSKSSRPIYLKEMSKILLCANIQHVNDIYTQISEVDHRSDASVYTKEDLRMHSGGLVETLHADKLQLLHQTLVEFIQLPEFKRLILGERYRIVKENGYTILSKYEAVRGASHSDDGINIPVSEMFSNYAREAESTTGNSTYFSFTGVKWTGTLVNKAFPEYMTDVRYTTLEMALACELKLHLQDTLKHDKETRTGLIFLILLHMIERGLFDTGSAMEFLQSMVSQGLQIRASHFGLLMLMDRIQHMDSWTTPSIVATNFFQKIMTIFFEPGANVEVSMNTAGLGFNSDHFHQAMRSHGQGATIQALHICTHLGLAEYLLNRGADPNGLTSNNLTPLDCWVKSTQRYNVRRPLYSVTFVLIQRGGRLNVCTREEWRTALNFTGALLDMPFTGLGMPFPGWLEGAPGADLDESQEATPTPLDIGVGARPTKPRRPKFRKWLRDSTLSLKGMMNKE</sequence>
<dbReference type="InterPro" id="IPR029058">
    <property type="entry name" value="AB_hydrolase_fold"/>
</dbReference>
<dbReference type="EMBL" id="CP075864">
    <property type="protein sequence ID" value="QYS93354.1"/>
    <property type="molecule type" value="Genomic_DNA"/>
</dbReference>
<name>A0A8G0L398_9HYPO</name>
<dbReference type="PANTHER" id="PTHR10039:SF5">
    <property type="entry name" value="NACHT DOMAIN-CONTAINING PROTEIN"/>
    <property type="match status" value="1"/>
</dbReference>
<dbReference type="InterPro" id="IPR027417">
    <property type="entry name" value="P-loop_NTPase"/>
</dbReference>
<dbReference type="Proteomes" id="UP000826661">
    <property type="component" value="Chromosome I"/>
</dbReference>
<protein>
    <recommendedName>
        <fullName evidence="3">Nephrocystin 3-like N-terminal domain-containing protein</fullName>
    </recommendedName>
</protein>
<evidence type="ECO:0000256" key="1">
    <source>
        <dbReference type="ARBA" id="ARBA00022737"/>
    </source>
</evidence>
<gene>
    <name evidence="4" type="ORF">H0G86_000732</name>
</gene>
<proteinExistence type="predicted"/>
<organism evidence="4 5">
    <name type="scientific">Trichoderma simmonsii</name>
    <dbReference type="NCBI Taxonomy" id="1491479"/>
    <lineage>
        <taxon>Eukaryota</taxon>
        <taxon>Fungi</taxon>
        <taxon>Dikarya</taxon>
        <taxon>Ascomycota</taxon>
        <taxon>Pezizomycotina</taxon>
        <taxon>Sordariomycetes</taxon>
        <taxon>Hypocreomycetidae</taxon>
        <taxon>Hypocreales</taxon>
        <taxon>Hypocreaceae</taxon>
        <taxon>Trichoderma</taxon>
    </lineage>
</organism>
<keyword evidence="1" id="KW-0677">Repeat</keyword>
<evidence type="ECO:0000313" key="5">
    <source>
        <dbReference type="Proteomes" id="UP000826661"/>
    </source>
</evidence>
<evidence type="ECO:0000313" key="4">
    <source>
        <dbReference type="EMBL" id="QYS93354.1"/>
    </source>
</evidence>
<dbReference type="InterPro" id="IPR036770">
    <property type="entry name" value="Ankyrin_rpt-contain_sf"/>
</dbReference>
<dbReference type="InterPro" id="IPR056884">
    <property type="entry name" value="NPHP3-like_N"/>
</dbReference>
<accession>A0A8G0L398</accession>
<dbReference type="SUPFAM" id="SSF48403">
    <property type="entry name" value="Ankyrin repeat"/>
    <property type="match status" value="1"/>
</dbReference>
<feature type="domain" description="Nephrocystin 3-like N-terminal" evidence="3">
    <location>
        <begin position="439"/>
        <end position="561"/>
    </location>
</feature>
<evidence type="ECO:0000256" key="2">
    <source>
        <dbReference type="SAM" id="MobiDB-lite"/>
    </source>
</evidence>
<dbReference type="SUPFAM" id="SSF53474">
    <property type="entry name" value="alpha/beta-Hydrolases"/>
    <property type="match status" value="1"/>
</dbReference>
<dbReference type="Pfam" id="PF24883">
    <property type="entry name" value="NPHP3_N"/>
    <property type="match status" value="1"/>
</dbReference>
<keyword evidence="5" id="KW-1185">Reference proteome</keyword>
<evidence type="ECO:0000259" key="3">
    <source>
        <dbReference type="Pfam" id="PF24883"/>
    </source>
</evidence>
<dbReference type="Gene3D" id="1.25.40.20">
    <property type="entry name" value="Ankyrin repeat-containing domain"/>
    <property type="match status" value="1"/>
</dbReference>
<dbReference type="SUPFAM" id="SSF52540">
    <property type="entry name" value="P-loop containing nucleoside triphosphate hydrolases"/>
    <property type="match status" value="1"/>
</dbReference>
<reference evidence="4 5" key="1">
    <citation type="journal article" date="2021" name="BMC Genomics">
        <title>Telomere-to-telomere genome assembly of asparaginase-producing Trichoderma simmonsii.</title>
        <authorList>
            <person name="Chung D."/>
            <person name="Kwon Y.M."/>
            <person name="Yang Y."/>
        </authorList>
    </citation>
    <scope>NUCLEOTIDE SEQUENCE [LARGE SCALE GENOMIC DNA]</scope>
    <source>
        <strain evidence="4 5">GH-Sj1</strain>
    </source>
</reference>
<feature type="region of interest" description="Disordered" evidence="2">
    <location>
        <begin position="1318"/>
        <end position="1347"/>
    </location>
</feature>